<sequence length="284" mass="33401">MPQGLALRGQMEMVDKKQREPHDYVELEESWTGEGNHYENDEPPQQQSARMTAGMRERILHYATYVQRRGLSKEEIKDLELLVTIISGTSSSLLSYERDVKPFLDSTLEEYNTRRYYFCSTCEEAMDGPHSLCRNVDCNLYKYIRWCLITHDDEDRGDIRLYEGYYENIENSNEFARKELKILLSLSTDGFRPRRLSKREVWPLYIRVEGLPQAEANDFYNSILSGVIYNRLKPSDRMVETLFLRLESELHDLHESPFQLQVGEELWNIKIALYRGIADMPVCT</sequence>
<gene>
    <name evidence="1" type="ORF">CGOC_LOCUS4112</name>
</gene>
<accession>A0A3P6SRX7</accession>
<protein>
    <submittedName>
        <fullName evidence="1">Uncharacterized protein</fullName>
    </submittedName>
</protein>
<reference evidence="1 2" key="1">
    <citation type="submission" date="2018-11" db="EMBL/GenBank/DDBJ databases">
        <authorList>
            <consortium name="Pathogen Informatics"/>
        </authorList>
    </citation>
    <scope>NUCLEOTIDE SEQUENCE [LARGE SCALE GENOMIC DNA]</scope>
</reference>
<proteinExistence type="predicted"/>
<dbReference type="AlphaFoldDB" id="A0A3P6SRX7"/>
<dbReference type="Proteomes" id="UP000271889">
    <property type="component" value="Unassembled WGS sequence"/>
</dbReference>
<dbReference type="OrthoDB" id="5862043at2759"/>
<evidence type="ECO:0000313" key="2">
    <source>
        <dbReference type="Proteomes" id="UP000271889"/>
    </source>
</evidence>
<name>A0A3P6SRX7_CYLGO</name>
<organism evidence="1 2">
    <name type="scientific">Cylicostephanus goldi</name>
    <name type="common">Nematode worm</name>
    <dbReference type="NCBI Taxonomy" id="71465"/>
    <lineage>
        <taxon>Eukaryota</taxon>
        <taxon>Metazoa</taxon>
        <taxon>Ecdysozoa</taxon>
        <taxon>Nematoda</taxon>
        <taxon>Chromadorea</taxon>
        <taxon>Rhabditida</taxon>
        <taxon>Rhabditina</taxon>
        <taxon>Rhabditomorpha</taxon>
        <taxon>Strongyloidea</taxon>
        <taxon>Strongylidae</taxon>
        <taxon>Cylicostephanus</taxon>
    </lineage>
</organism>
<dbReference type="EMBL" id="UYRV01010947">
    <property type="protein sequence ID" value="VDK57804.1"/>
    <property type="molecule type" value="Genomic_DNA"/>
</dbReference>
<keyword evidence="2" id="KW-1185">Reference proteome</keyword>
<evidence type="ECO:0000313" key="1">
    <source>
        <dbReference type="EMBL" id="VDK57804.1"/>
    </source>
</evidence>